<name>A0A1F5S3G8_9BACT</name>
<protein>
    <recommendedName>
        <fullName evidence="1">HicB-like antitoxin of toxin-antitoxin system domain-containing protein</fullName>
    </recommendedName>
</protein>
<evidence type="ECO:0000313" key="2">
    <source>
        <dbReference type="EMBL" id="OGF20821.1"/>
    </source>
</evidence>
<dbReference type="SUPFAM" id="SSF143100">
    <property type="entry name" value="TTHA1013/TTHA0281-like"/>
    <property type="match status" value="1"/>
</dbReference>
<dbReference type="Proteomes" id="UP000177407">
    <property type="component" value="Unassembled WGS sequence"/>
</dbReference>
<dbReference type="EMBL" id="MFGA01000020">
    <property type="protein sequence ID" value="OGF20821.1"/>
    <property type="molecule type" value="Genomic_DNA"/>
</dbReference>
<evidence type="ECO:0000259" key="1">
    <source>
        <dbReference type="Pfam" id="PF15919"/>
    </source>
</evidence>
<dbReference type="PANTHER" id="PTHR34504:SF2">
    <property type="entry name" value="UPF0150 PROTEIN SSL0259"/>
    <property type="match status" value="1"/>
</dbReference>
<comment type="caution">
    <text evidence="2">The sequence shown here is derived from an EMBL/GenBank/DDBJ whole genome shotgun (WGS) entry which is preliminary data.</text>
</comment>
<dbReference type="InterPro" id="IPR051404">
    <property type="entry name" value="TA_system_antitoxin"/>
</dbReference>
<organism evidence="2 3">
    <name type="scientific">Candidatus Falkowbacteria bacterium RIFOXYA2_FULL_38_12</name>
    <dbReference type="NCBI Taxonomy" id="1797993"/>
    <lineage>
        <taxon>Bacteria</taxon>
        <taxon>Candidatus Falkowiibacteriota</taxon>
    </lineage>
</organism>
<gene>
    <name evidence="2" type="ORF">A2257_03585</name>
</gene>
<dbReference type="AlphaFoldDB" id="A0A1F5S3G8"/>
<accession>A0A1F5S3G8</accession>
<evidence type="ECO:0000313" key="3">
    <source>
        <dbReference type="Proteomes" id="UP000177407"/>
    </source>
</evidence>
<reference evidence="2 3" key="1">
    <citation type="journal article" date="2016" name="Nat. Commun.">
        <title>Thousands of microbial genomes shed light on interconnected biogeochemical processes in an aquifer system.</title>
        <authorList>
            <person name="Anantharaman K."/>
            <person name="Brown C.T."/>
            <person name="Hug L.A."/>
            <person name="Sharon I."/>
            <person name="Castelle C.J."/>
            <person name="Probst A.J."/>
            <person name="Thomas B.C."/>
            <person name="Singh A."/>
            <person name="Wilkins M.J."/>
            <person name="Karaoz U."/>
            <person name="Brodie E.L."/>
            <person name="Williams K.H."/>
            <person name="Hubbard S.S."/>
            <person name="Banfield J.F."/>
        </authorList>
    </citation>
    <scope>NUCLEOTIDE SEQUENCE [LARGE SCALE GENOMIC DNA]</scope>
</reference>
<dbReference type="PANTHER" id="PTHR34504">
    <property type="entry name" value="ANTITOXIN HICB"/>
    <property type="match status" value="1"/>
</dbReference>
<sequence length="85" mass="9569">MRQKQYHYNLIFKTEPEGGYTVLVPALPGCITYGRTLDEAREMAIDAIGGYIKSLKKHNESIPNDEKSFITSLNFNLDGRYASPA</sequence>
<dbReference type="InterPro" id="IPR035069">
    <property type="entry name" value="TTHA1013/TTHA0281-like"/>
</dbReference>
<feature type="domain" description="HicB-like antitoxin of toxin-antitoxin system" evidence="1">
    <location>
        <begin position="12"/>
        <end position="65"/>
    </location>
</feature>
<proteinExistence type="predicted"/>
<dbReference type="InterPro" id="IPR031807">
    <property type="entry name" value="HicB-like"/>
</dbReference>
<dbReference type="Gene3D" id="3.30.160.250">
    <property type="match status" value="1"/>
</dbReference>
<dbReference type="Pfam" id="PF15919">
    <property type="entry name" value="HicB_lk_antitox"/>
    <property type="match status" value="1"/>
</dbReference>